<dbReference type="RefSeq" id="WP_076764934.1">
    <property type="nucleotide sequence ID" value="NZ_MSFI01000010.1"/>
</dbReference>
<dbReference type="InterPro" id="IPR041359">
    <property type="entry name" value="MetOD1"/>
</dbReference>
<feature type="domain" description="Metanogen output" evidence="2">
    <location>
        <begin position="60"/>
        <end position="144"/>
    </location>
</feature>
<evidence type="ECO:0000259" key="2">
    <source>
        <dbReference type="Pfam" id="PF18546"/>
    </source>
</evidence>
<dbReference type="EMBL" id="MSFI01000010">
    <property type="protein sequence ID" value="OMP67365.1"/>
    <property type="molecule type" value="Genomic_DNA"/>
</dbReference>
<keyword evidence="4" id="KW-1185">Reference proteome</keyword>
<organism evidence="3 4">
    <name type="scientific">Domibacillus epiphyticus</name>
    <dbReference type="NCBI Taxonomy" id="1714355"/>
    <lineage>
        <taxon>Bacteria</taxon>
        <taxon>Bacillati</taxon>
        <taxon>Bacillota</taxon>
        <taxon>Bacilli</taxon>
        <taxon>Bacillales</taxon>
        <taxon>Bacillaceae</taxon>
        <taxon>Domibacillus</taxon>
    </lineage>
</organism>
<proteinExistence type="predicted"/>
<feature type="coiled-coil region" evidence="1">
    <location>
        <begin position="184"/>
        <end position="211"/>
    </location>
</feature>
<dbReference type="Pfam" id="PF18546">
    <property type="entry name" value="MetOD1"/>
    <property type="match status" value="1"/>
</dbReference>
<dbReference type="AlphaFoldDB" id="A0A1V2A8M9"/>
<name>A0A1V2A8M9_9BACI</name>
<protein>
    <submittedName>
        <fullName evidence="3">Fis family transcriptional regulator</fullName>
    </submittedName>
</protein>
<comment type="caution">
    <text evidence="3">The sequence shown here is derived from an EMBL/GenBank/DDBJ whole genome shotgun (WGS) entry which is preliminary data.</text>
</comment>
<dbReference type="STRING" id="1714355.BTO28_07555"/>
<dbReference type="Proteomes" id="UP000188613">
    <property type="component" value="Unassembled WGS sequence"/>
</dbReference>
<evidence type="ECO:0000256" key="1">
    <source>
        <dbReference type="SAM" id="Coils"/>
    </source>
</evidence>
<reference evidence="3 4" key="1">
    <citation type="submission" date="2016-12" db="EMBL/GenBank/DDBJ databases">
        <title>Domibacillus sp. SAB 38T whole genome sequencing.</title>
        <authorList>
            <person name="Verma A."/>
            <person name="Ojha A.K."/>
            <person name="Krishnamurthi S."/>
        </authorList>
    </citation>
    <scope>NUCLEOTIDE SEQUENCE [LARGE SCALE GENOMIC DNA]</scope>
    <source>
        <strain evidence="3 4">SAB 38</strain>
    </source>
</reference>
<sequence>MENNSLTGTIFLSKLITQYAYIHEKTVGKTADEYVRQIGLRTGEWIESLYKGEDDNWTVEKYADIIVDLKNSIGGHFYISSVQTDHVVVKAAACPFGEVVKDAPHLCNMTSSVFGGIASRKFGYGKVSLRKRNAAGDSGCEVAIYFNPTEDEEGDVYKDLTKTPDNGDPFKWEEETILLLNEQLRQSDEMVIRLLDELEDLRRQVQQEKERNVL</sequence>
<keyword evidence="1" id="KW-0175">Coiled coil</keyword>
<accession>A0A1V2A8M9</accession>
<dbReference type="OrthoDB" id="260231at2"/>
<evidence type="ECO:0000313" key="4">
    <source>
        <dbReference type="Proteomes" id="UP000188613"/>
    </source>
</evidence>
<evidence type="ECO:0000313" key="3">
    <source>
        <dbReference type="EMBL" id="OMP67365.1"/>
    </source>
</evidence>
<gene>
    <name evidence="3" type="ORF">BTO28_07555</name>
</gene>